<evidence type="ECO:0000313" key="1">
    <source>
        <dbReference type="EMBL" id="MBA0731456.1"/>
    </source>
</evidence>
<accession>A0A7J9B538</accession>
<dbReference type="AlphaFoldDB" id="A0A7J9B538"/>
<feature type="non-terminal residue" evidence="1">
    <location>
        <position position="421"/>
    </location>
</feature>
<dbReference type="Proteomes" id="UP000593574">
    <property type="component" value="Unassembled WGS sequence"/>
</dbReference>
<keyword evidence="2" id="KW-1185">Reference proteome</keyword>
<dbReference type="PANTHER" id="PTHR31286:SF173">
    <property type="entry name" value="DUF4283 DOMAIN-CONTAINING PROTEIN"/>
    <property type="match status" value="1"/>
</dbReference>
<comment type="caution">
    <text evidence="1">The sequence shown here is derived from an EMBL/GenBank/DDBJ whole genome shotgun (WGS) entry which is preliminary data.</text>
</comment>
<sequence>GSFQVDSLCENNEKKDHFSGDPNANKVRFKDATSNIEDVMDVDSTPTPTLSWKDMVLGKGSTSTYGERVSSAANEACSQLEGDVKNLIVNGILAIDFSNRVKKLLVKDMSTFVILNLLGRNIGFTTLQNKGPWIIFEQYLTVQPWTIYFTSTSSYPNNVLAWIRLPGLPSHLYKKKEVLWEIEGMVGKVTKLDFNTEGKTRGHYARMSGSRVDGHSKDGCPHIQETENNSGEITLTIENPRIDVDLVTKNSDFGHWLLVERRSRCNLCEQSKHGKIGEGEKLSGSRFHALSLNSNFFWSDLGKGERHSTMEINGKKIAKEDIGKLPLRGKEPEVGNRESLLEPRVSDLKANTIIAKLGLDRTHWMESVGFSDGIWLGRKETSINVKVHDLGFRGSLFTWNSGYLFEHLDWALGNKAWLEAF</sequence>
<dbReference type="InterPro" id="IPR040256">
    <property type="entry name" value="At4g02000-like"/>
</dbReference>
<name>A0A7J9B538_9ROSI</name>
<evidence type="ECO:0008006" key="3">
    <source>
        <dbReference type="Google" id="ProtNLM"/>
    </source>
</evidence>
<gene>
    <name evidence="1" type="ORF">Golax_026021</name>
</gene>
<reference evidence="1 2" key="1">
    <citation type="journal article" date="2019" name="Genome Biol. Evol.">
        <title>Insights into the evolution of the New World diploid cottons (Gossypium, subgenus Houzingenia) based on genome sequencing.</title>
        <authorList>
            <person name="Grover C.E."/>
            <person name="Arick M.A. 2nd"/>
            <person name="Thrash A."/>
            <person name="Conover J.L."/>
            <person name="Sanders W.S."/>
            <person name="Peterson D.G."/>
            <person name="Frelichowski J.E."/>
            <person name="Scheffler J.A."/>
            <person name="Scheffler B.E."/>
            <person name="Wendel J.F."/>
        </authorList>
    </citation>
    <scope>NUCLEOTIDE SEQUENCE [LARGE SCALE GENOMIC DNA]</scope>
    <source>
        <strain evidence="1">4</strain>
        <tissue evidence="1">Leaf</tissue>
    </source>
</reference>
<evidence type="ECO:0000313" key="2">
    <source>
        <dbReference type="Proteomes" id="UP000593574"/>
    </source>
</evidence>
<dbReference type="PANTHER" id="PTHR31286">
    <property type="entry name" value="GLYCINE-RICH CELL WALL STRUCTURAL PROTEIN 1.8-LIKE"/>
    <property type="match status" value="1"/>
</dbReference>
<protein>
    <recommendedName>
        <fullName evidence="3">DUF4283 domain-containing protein</fullName>
    </recommendedName>
</protein>
<dbReference type="EMBL" id="JABEZV010449721">
    <property type="protein sequence ID" value="MBA0731456.1"/>
    <property type="molecule type" value="Genomic_DNA"/>
</dbReference>
<organism evidence="1 2">
    <name type="scientific">Gossypium laxum</name>
    <dbReference type="NCBI Taxonomy" id="34288"/>
    <lineage>
        <taxon>Eukaryota</taxon>
        <taxon>Viridiplantae</taxon>
        <taxon>Streptophyta</taxon>
        <taxon>Embryophyta</taxon>
        <taxon>Tracheophyta</taxon>
        <taxon>Spermatophyta</taxon>
        <taxon>Magnoliopsida</taxon>
        <taxon>eudicotyledons</taxon>
        <taxon>Gunneridae</taxon>
        <taxon>Pentapetalae</taxon>
        <taxon>rosids</taxon>
        <taxon>malvids</taxon>
        <taxon>Malvales</taxon>
        <taxon>Malvaceae</taxon>
        <taxon>Malvoideae</taxon>
        <taxon>Gossypium</taxon>
    </lineage>
</organism>
<proteinExistence type="predicted"/>